<dbReference type="OrthoDB" id="515401at2759"/>
<dbReference type="Pfam" id="PF00320">
    <property type="entry name" value="GATA"/>
    <property type="match status" value="1"/>
</dbReference>
<comment type="caution">
    <text evidence="4">The sequence shown here is derived from an EMBL/GenBank/DDBJ whole genome shotgun (WGS) entry which is preliminary data.</text>
</comment>
<dbReference type="PROSITE" id="PS50114">
    <property type="entry name" value="GATA_ZN_FINGER_2"/>
    <property type="match status" value="1"/>
</dbReference>
<name>A0A9W8E029_9FUNG</name>
<evidence type="ECO:0000256" key="2">
    <source>
        <dbReference type="SAM" id="MobiDB-lite"/>
    </source>
</evidence>
<evidence type="ECO:0000259" key="3">
    <source>
        <dbReference type="PROSITE" id="PS50114"/>
    </source>
</evidence>
<reference evidence="4" key="1">
    <citation type="submission" date="2022-07" db="EMBL/GenBank/DDBJ databases">
        <title>Phylogenomic reconstructions and comparative analyses of Kickxellomycotina fungi.</title>
        <authorList>
            <person name="Reynolds N.K."/>
            <person name="Stajich J.E."/>
            <person name="Barry K."/>
            <person name="Grigoriev I.V."/>
            <person name="Crous P."/>
            <person name="Smith M.E."/>
        </authorList>
    </citation>
    <scope>NUCLEOTIDE SEQUENCE</scope>
    <source>
        <strain evidence="4">RSA 1196</strain>
    </source>
</reference>
<keyword evidence="1" id="KW-0479">Metal-binding</keyword>
<dbReference type="CDD" id="cd00202">
    <property type="entry name" value="ZnF_GATA"/>
    <property type="match status" value="1"/>
</dbReference>
<dbReference type="InterPro" id="IPR013088">
    <property type="entry name" value="Znf_NHR/GATA"/>
</dbReference>
<evidence type="ECO:0000256" key="1">
    <source>
        <dbReference type="PROSITE-ProRule" id="PRU00094"/>
    </source>
</evidence>
<feature type="domain" description="GATA-type" evidence="3">
    <location>
        <begin position="144"/>
        <end position="174"/>
    </location>
</feature>
<dbReference type="AlphaFoldDB" id="A0A9W8E029"/>
<dbReference type="SUPFAM" id="SSF57716">
    <property type="entry name" value="Glucocorticoid receptor-like (DNA-binding domain)"/>
    <property type="match status" value="1"/>
</dbReference>
<dbReference type="PRINTS" id="PR00619">
    <property type="entry name" value="GATAZNFINGER"/>
</dbReference>
<feature type="compositionally biased region" description="Polar residues" evidence="2">
    <location>
        <begin position="93"/>
        <end position="102"/>
    </location>
</feature>
<feature type="region of interest" description="Disordered" evidence="2">
    <location>
        <begin position="1"/>
        <end position="121"/>
    </location>
</feature>
<keyword evidence="1" id="KW-0862">Zinc</keyword>
<protein>
    <recommendedName>
        <fullName evidence="3">GATA-type domain-containing protein</fullName>
    </recommendedName>
</protein>
<feature type="non-terminal residue" evidence="4">
    <location>
        <position position="174"/>
    </location>
</feature>
<dbReference type="InterPro" id="IPR000679">
    <property type="entry name" value="Znf_GATA"/>
</dbReference>
<dbReference type="Proteomes" id="UP001150925">
    <property type="component" value="Unassembled WGS sequence"/>
</dbReference>
<dbReference type="Gene3D" id="3.30.50.10">
    <property type="entry name" value="Erythroid Transcription Factor GATA-1, subunit A"/>
    <property type="match status" value="1"/>
</dbReference>
<accession>A0A9W8E029</accession>
<gene>
    <name evidence="4" type="ORF">IWQ62_006458</name>
</gene>
<dbReference type="PROSITE" id="PS00344">
    <property type="entry name" value="GATA_ZN_FINGER_1"/>
    <property type="match status" value="1"/>
</dbReference>
<keyword evidence="5" id="KW-1185">Reference proteome</keyword>
<sequence>MSATSQSSSLLPAVGSVSEPCASPAKLSDGTVASASRVQPTAALSSPKPSNASSPVLSPQLSSRPSGDEETEYHSQRGQSPEAANDTPPFGQLSPTSTTSEVFSAPPNDNPQKTSPVVTRSKHITGVAVSCPSQAASTPAKKSSVSALSCANCGTNSTPLWRRNDQGDPICNAC</sequence>
<evidence type="ECO:0000313" key="4">
    <source>
        <dbReference type="EMBL" id="KAJ1951147.1"/>
    </source>
</evidence>
<organism evidence="4 5">
    <name type="scientific">Dispira parvispora</name>
    <dbReference type="NCBI Taxonomy" id="1520584"/>
    <lineage>
        <taxon>Eukaryota</taxon>
        <taxon>Fungi</taxon>
        <taxon>Fungi incertae sedis</taxon>
        <taxon>Zoopagomycota</taxon>
        <taxon>Kickxellomycotina</taxon>
        <taxon>Dimargaritomycetes</taxon>
        <taxon>Dimargaritales</taxon>
        <taxon>Dimargaritaceae</taxon>
        <taxon>Dispira</taxon>
    </lineage>
</organism>
<dbReference type="GO" id="GO:0006355">
    <property type="term" value="P:regulation of DNA-templated transcription"/>
    <property type="evidence" value="ECO:0007669"/>
    <property type="project" value="InterPro"/>
</dbReference>
<feature type="compositionally biased region" description="Polar residues" evidence="2">
    <location>
        <begin position="1"/>
        <end position="10"/>
    </location>
</feature>
<feature type="compositionally biased region" description="Polar residues" evidence="2">
    <location>
        <begin position="31"/>
        <end position="65"/>
    </location>
</feature>
<dbReference type="GO" id="GO:0043565">
    <property type="term" value="F:sequence-specific DNA binding"/>
    <property type="evidence" value="ECO:0007669"/>
    <property type="project" value="InterPro"/>
</dbReference>
<proteinExistence type="predicted"/>
<dbReference type="EMBL" id="JANBPY010003554">
    <property type="protein sequence ID" value="KAJ1951147.1"/>
    <property type="molecule type" value="Genomic_DNA"/>
</dbReference>
<keyword evidence="1" id="KW-0863">Zinc-finger</keyword>
<dbReference type="GO" id="GO:0008270">
    <property type="term" value="F:zinc ion binding"/>
    <property type="evidence" value="ECO:0007669"/>
    <property type="project" value="UniProtKB-KW"/>
</dbReference>
<evidence type="ECO:0000313" key="5">
    <source>
        <dbReference type="Proteomes" id="UP001150925"/>
    </source>
</evidence>